<sequence length="167" mass="18979">MNEKKEALRMEILKYIEKHSRVELGELAVLVGVEETDVANEIADMEKEKIICGYHTLIDWDKAGVEMVTALIEVRVTPQRDSGFDRIAERLYNYPEVYAVYLISGSYDLLVTLEGKTLKEVSRFVSERLSTIDGVLSTATYFILKKYKDHGTIMGVKKGSERIPVTL</sequence>
<dbReference type="PANTHER" id="PTHR30154">
    <property type="entry name" value="LEUCINE-RESPONSIVE REGULATORY PROTEIN"/>
    <property type="match status" value="1"/>
</dbReference>
<evidence type="ECO:0000313" key="3">
    <source>
        <dbReference type="EMBL" id="RYS77229.1"/>
    </source>
</evidence>
<dbReference type="SMART" id="SM00344">
    <property type="entry name" value="HTH_ASNC"/>
    <property type="match status" value="1"/>
</dbReference>
<reference evidence="3 5" key="2">
    <citation type="journal article" date="2019" name="Science, e1252229">
        <title>Invertible promoters mediate bacterial phase variation, antibiotic resistance, and host adaptation in the gut.</title>
        <authorList>
            <person name="Jiang X."/>
            <person name="Hall A.B."/>
            <person name="Arthur T.D."/>
            <person name="Plichta D.R."/>
            <person name="Covington C.T."/>
            <person name="Poyet M."/>
            <person name="Crothers J."/>
            <person name="Moses P.L."/>
            <person name="Tolonen A.C."/>
            <person name="Vlamakis H."/>
            <person name="Alm E.J."/>
            <person name="Xavier R.J."/>
        </authorList>
    </citation>
    <scope>NUCLEOTIDE SEQUENCE [LARGE SCALE GENOMIC DNA]</scope>
    <source>
        <strain evidence="5">aa_0143</strain>
        <strain evidence="3">Aa_0143</strain>
    </source>
</reference>
<proteinExistence type="predicted"/>
<dbReference type="Gene3D" id="1.10.10.10">
    <property type="entry name" value="Winged helix-like DNA-binding domain superfamily/Winged helix DNA-binding domain"/>
    <property type="match status" value="1"/>
</dbReference>
<dbReference type="GO" id="GO:0043200">
    <property type="term" value="P:response to amino acid"/>
    <property type="evidence" value="ECO:0007669"/>
    <property type="project" value="TreeGrafter"/>
</dbReference>
<dbReference type="InterPro" id="IPR036388">
    <property type="entry name" value="WH-like_DNA-bd_sf"/>
</dbReference>
<dbReference type="Gene3D" id="3.30.70.920">
    <property type="match status" value="1"/>
</dbReference>
<dbReference type="SUPFAM" id="SSF54909">
    <property type="entry name" value="Dimeric alpha+beta barrel"/>
    <property type="match status" value="1"/>
</dbReference>
<organism evidence="2 4">
    <name type="scientific">[Ruminococcus] torques</name>
    <dbReference type="NCBI Taxonomy" id="33039"/>
    <lineage>
        <taxon>Bacteria</taxon>
        <taxon>Bacillati</taxon>
        <taxon>Bacillota</taxon>
        <taxon>Clostridia</taxon>
        <taxon>Lachnospirales</taxon>
        <taxon>Lachnospiraceae</taxon>
        <taxon>Mediterraneibacter</taxon>
    </lineage>
</organism>
<dbReference type="Pfam" id="PF01037">
    <property type="entry name" value="AsnC_trans_reg"/>
    <property type="match status" value="1"/>
</dbReference>
<dbReference type="GO" id="GO:0005829">
    <property type="term" value="C:cytosol"/>
    <property type="evidence" value="ECO:0007669"/>
    <property type="project" value="TreeGrafter"/>
</dbReference>
<dbReference type="GO" id="GO:0043565">
    <property type="term" value="F:sequence-specific DNA binding"/>
    <property type="evidence" value="ECO:0007669"/>
    <property type="project" value="TreeGrafter"/>
</dbReference>
<dbReference type="RefSeq" id="WP_004848531.1">
    <property type="nucleotide sequence ID" value="NZ_AP028249.1"/>
</dbReference>
<evidence type="ECO:0000313" key="2">
    <source>
        <dbReference type="EMBL" id="CUO17461.1"/>
    </source>
</evidence>
<evidence type="ECO:0000313" key="5">
    <source>
        <dbReference type="Proteomes" id="UP000292665"/>
    </source>
</evidence>
<dbReference type="PANTHER" id="PTHR30154:SF34">
    <property type="entry name" value="TRANSCRIPTIONAL REGULATOR AZLB"/>
    <property type="match status" value="1"/>
</dbReference>
<dbReference type="GeneID" id="97330279"/>
<dbReference type="InterPro" id="IPR011008">
    <property type="entry name" value="Dimeric_a/b-barrel"/>
</dbReference>
<protein>
    <submittedName>
        <fullName evidence="2">Leucine-responsive regulatory protein</fullName>
    </submittedName>
    <submittedName>
        <fullName evidence="3">Lrp/AsnC family transcriptional regulator</fullName>
    </submittedName>
</protein>
<evidence type="ECO:0000259" key="1">
    <source>
        <dbReference type="Pfam" id="PF01037"/>
    </source>
</evidence>
<dbReference type="EMBL" id="CYZO01000023">
    <property type="protein sequence ID" value="CUO17461.1"/>
    <property type="molecule type" value="Genomic_DNA"/>
</dbReference>
<name>A0A174CVG4_9FIRM</name>
<gene>
    <name evidence="2" type="primary">lrp</name>
    <name evidence="3" type="ORF">EAI93_12500</name>
    <name evidence="2" type="ORF">ERS852456_01811</name>
</gene>
<dbReference type="EMBL" id="RCYR01000035">
    <property type="protein sequence ID" value="RYS77229.1"/>
    <property type="molecule type" value="Genomic_DNA"/>
</dbReference>
<reference evidence="2 4" key="1">
    <citation type="submission" date="2015-09" db="EMBL/GenBank/DDBJ databases">
        <authorList>
            <consortium name="Pathogen Informatics"/>
        </authorList>
    </citation>
    <scope>NUCLEOTIDE SEQUENCE [LARGE SCALE GENOMIC DNA]</scope>
    <source>
        <strain evidence="2 4">2789STDY5834841</strain>
    </source>
</reference>
<dbReference type="Proteomes" id="UP000095787">
    <property type="component" value="Unassembled WGS sequence"/>
</dbReference>
<accession>A0A174CVG4</accession>
<dbReference type="Proteomes" id="UP000292665">
    <property type="component" value="Unassembled WGS sequence"/>
</dbReference>
<dbReference type="AlphaFoldDB" id="A0A174CVG4"/>
<evidence type="ECO:0000313" key="4">
    <source>
        <dbReference type="Proteomes" id="UP000095787"/>
    </source>
</evidence>
<dbReference type="InterPro" id="IPR036390">
    <property type="entry name" value="WH_DNA-bd_sf"/>
</dbReference>
<dbReference type="SUPFAM" id="SSF46785">
    <property type="entry name" value="Winged helix' DNA-binding domain"/>
    <property type="match status" value="1"/>
</dbReference>
<feature type="domain" description="Transcription regulator AsnC/Lrp ligand binding" evidence="1">
    <location>
        <begin position="72"/>
        <end position="145"/>
    </location>
</feature>
<dbReference type="InterPro" id="IPR019888">
    <property type="entry name" value="Tscrpt_reg_AsnC-like"/>
</dbReference>
<dbReference type="InterPro" id="IPR019887">
    <property type="entry name" value="Tscrpt_reg_AsnC/Lrp_C"/>
</dbReference>